<feature type="transmembrane region" description="Helical" evidence="6">
    <location>
        <begin position="261"/>
        <end position="280"/>
    </location>
</feature>
<dbReference type="PANTHER" id="PTHR43220">
    <property type="match status" value="1"/>
</dbReference>
<dbReference type="PANTHER" id="PTHR43220:SF18">
    <property type="entry name" value="TRANSMEMBRANE PROTEIN 41B"/>
    <property type="match status" value="1"/>
</dbReference>
<dbReference type="InterPro" id="IPR045014">
    <property type="entry name" value="TM41A/B"/>
</dbReference>
<accession>G0TRI8</accession>
<reference evidence="8" key="1">
    <citation type="journal article" date="2012" name="Proc. Natl. Acad. Sci. U.S.A.">
        <title>Antigenic diversity is generated by distinct evolutionary mechanisms in African trypanosome species.</title>
        <authorList>
            <person name="Jackson A.P."/>
            <person name="Berry A."/>
            <person name="Aslett M."/>
            <person name="Allison H.C."/>
            <person name="Burton P."/>
            <person name="Vavrova-Anderson J."/>
            <person name="Brown R."/>
            <person name="Browne H."/>
            <person name="Corton N."/>
            <person name="Hauser H."/>
            <person name="Gamble J."/>
            <person name="Gilderthorp R."/>
            <person name="Marcello L."/>
            <person name="McQuillan J."/>
            <person name="Otto T.D."/>
            <person name="Quail M.A."/>
            <person name="Sanders M.J."/>
            <person name="van Tonder A."/>
            <person name="Ginger M.L."/>
            <person name="Field M.C."/>
            <person name="Barry J.D."/>
            <person name="Hertz-Fowler C."/>
            <person name="Berriman M."/>
        </authorList>
    </citation>
    <scope>NUCLEOTIDE SEQUENCE</scope>
    <source>
        <strain evidence="8">Y486</strain>
    </source>
</reference>
<sequence length="290" mass="30730">MEAVNETPSCLSVASGVILITAVVVVHLGDSCGLSPRAMGVILFAFTVLALAFYGTGAITLMGEVYTIVQQRHSSGSVSLRTAAGVASLCQELRLLAQRQMLPALLILSTLYLLLLTFCVPGTIVLNAVAGALFGTTLGVPYCTIMGTLGACSCYALSQFVGIGYVERLDAWLGKGDKLNALRLAVRRYHNDLLAYLLFLRLTPVVPNWLLNMAAPVAGVPLHVFAAATLVGIVPQTYLAVRFGSLAHVPSSGDRSIITPWDSLLLLVLGVAVIGTTRLTRRFKANDGTK</sequence>
<evidence type="ECO:0000256" key="6">
    <source>
        <dbReference type="SAM" id="Phobius"/>
    </source>
</evidence>
<name>G0TRI8_TRYVY</name>
<dbReference type="OMA" id="NWLLNMA"/>
<dbReference type="AlphaFoldDB" id="G0TRI8"/>
<feature type="transmembrane region" description="Helical" evidence="6">
    <location>
        <begin position="104"/>
        <end position="130"/>
    </location>
</feature>
<feature type="transmembrane region" description="Helical" evidence="6">
    <location>
        <begin position="12"/>
        <end position="29"/>
    </location>
</feature>
<comment type="subcellular location">
    <subcellularLocation>
        <location evidence="1">Membrane</location>
        <topology evidence="1">Multi-pass membrane protein</topology>
    </subcellularLocation>
</comment>
<evidence type="ECO:0000313" key="8">
    <source>
        <dbReference type="EMBL" id="CCC46553.1"/>
    </source>
</evidence>
<keyword evidence="3 6" id="KW-1133">Transmembrane helix</keyword>
<comment type="similarity">
    <text evidence="5">Belongs to the TMEM41 family.</text>
</comment>
<gene>
    <name evidence="8" type="ORF">TVY486_0102000</name>
</gene>
<dbReference type="GO" id="GO:0000045">
    <property type="term" value="P:autophagosome assembly"/>
    <property type="evidence" value="ECO:0007669"/>
    <property type="project" value="TreeGrafter"/>
</dbReference>
<keyword evidence="4 6" id="KW-0472">Membrane</keyword>
<dbReference type="Pfam" id="PF09335">
    <property type="entry name" value="VTT_dom"/>
    <property type="match status" value="1"/>
</dbReference>
<dbReference type="EMBL" id="HE573017">
    <property type="protein sequence ID" value="CCC46553.1"/>
    <property type="molecule type" value="Genomic_DNA"/>
</dbReference>
<evidence type="ECO:0000256" key="3">
    <source>
        <dbReference type="ARBA" id="ARBA00022989"/>
    </source>
</evidence>
<evidence type="ECO:0000256" key="5">
    <source>
        <dbReference type="ARBA" id="ARBA00025797"/>
    </source>
</evidence>
<evidence type="ECO:0000256" key="2">
    <source>
        <dbReference type="ARBA" id="ARBA00022692"/>
    </source>
</evidence>
<protein>
    <recommendedName>
        <fullName evidence="7">VTT domain-containing protein</fullName>
    </recommendedName>
</protein>
<feature type="transmembrane region" description="Helical" evidence="6">
    <location>
        <begin position="41"/>
        <end position="62"/>
    </location>
</feature>
<feature type="transmembrane region" description="Helical" evidence="6">
    <location>
        <begin position="142"/>
        <end position="166"/>
    </location>
</feature>
<evidence type="ECO:0000256" key="1">
    <source>
        <dbReference type="ARBA" id="ARBA00004141"/>
    </source>
</evidence>
<organism evidence="8">
    <name type="scientific">Trypanosoma vivax (strain Y486)</name>
    <dbReference type="NCBI Taxonomy" id="1055687"/>
    <lineage>
        <taxon>Eukaryota</taxon>
        <taxon>Discoba</taxon>
        <taxon>Euglenozoa</taxon>
        <taxon>Kinetoplastea</taxon>
        <taxon>Metakinetoplastina</taxon>
        <taxon>Trypanosomatida</taxon>
        <taxon>Trypanosomatidae</taxon>
        <taxon>Trypanosoma</taxon>
        <taxon>Duttonella</taxon>
    </lineage>
</organism>
<evidence type="ECO:0000256" key="4">
    <source>
        <dbReference type="ARBA" id="ARBA00023136"/>
    </source>
</evidence>
<feature type="domain" description="VTT" evidence="7">
    <location>
        <begin position="120"/>
        <end position="245"/>
    </location>
</feature>
<dbReference type="InterPro" id="IPR032816">
    <property type="entry name" value="VTT_dom"/>
</dbReference>
<proteinExistence type="inferred from homology"/>
<dbReference type="GO" id="GO:0016020">
    <property type="term" value="C:membrane"/>
    <property type="evidence" value="ECO:0007669"/>
    <property type="project" value="UniProtKB-SubCell"/>
</dbReference>
<evidence type="ECO:0000259" key="7">
    <source>
        <dbReference type="Pfam" id="PF09335"/>
    </source>
</evidence>
<dbReference type="VEuPathDB" id="TriTrypDB:TvY486_0102000"/>
<keyword evidence="2 6" id="KW-0812">Transmembrane</keyword>
<feature type="transmembrane region" description="Helical" evidence="6">
    <location>
        <begin position="222"/>
        <end position="241"/>
    </location>
</feature>